<accession>A0AA40EJC6</accession>
<evidence type="ECO:0000256" key="1">
    <source>
        <dbReference type="SAM" id="MobiDB-lite"/>
    </source>
</evidence>
<proteinExistence type="predicted"/>
<reference evidence="2" key="1">
    <citation type="submission" date="2023-06" db="EMBL/GenBank/DDBJ databases">
        <title>Genome-scale phylogeny and comparative genomics of the fungal order Sordariales.</title>
        <authorList>
            <consortium name="Lawrence Berkeley National Laboratory"/>
            <person name="Hensen N."/>
            <person name="Bonometti L."/>
            <person name="Westerberg I."/>
            <person name="Brannstrom I.O."/>
            <person name="Guillou S."/>
            <person name="Cros-Aarteil S."/>
            <person name="Calhoun S."/>
            <person name="Haridas S."/>
            <person name="Kuo A."/>
            <person name="Mondo S."/>
            <person name="Pangilinan J."/>
            <person name="Riley R."/>
            <person name="LaButti K."/>
            <person name="Andreopoulos B."/>
            <person name="Lipzen A."/>
            <person name="Chen C."/>
            <person name="Yanf M."/>
            <person name="Daum C."/>
            <person name="Ng V."/>
            <person name="Clum A."/>
            <person name="Steindorff A."/>
            <person name="Ohm R."/>
            <person name="Martin F."/>
            <person name="Silar P."/>
            <person name="Natvig D."/>
            <person name="Lalanne C."/>
            <person name="Gautier V."/>
            <person name="Ament-velasquez S.L."/>
            <person name="Kruys A."/>
            <person name="Hutchinson M.I."/>
            <person name="Powell A.J."/>
            <person name="Barry K."/>
            <person name="Miller A.N."/>
            <person name="Grigoriev I.V."/>
            <person name="Debuchy R."/>
            <person name="Gladieux P."/>
            <person name="Thoren M.H."/>
            <person name="Johannesson H."/>
        </authorList>
    </citation>
    <scope>NUCLEOTIDE SEQUENCE</scope>
    <source>
        <strain evidence="2">SMH3187-1</strain>
    </source>
</reference>
<protein>
    <submittedName>
        <fullName evidence="2">Uncharacterized protein</fullName>
    </submittedName>
</protein>
<feature type="region of interest" description="Disordered" evidence="1">
    <location>
        <begin position="66"/>
        <end position="139"/>
    </location>
</feature>
<dbReference type="Proteomes" id="UP001172155">
    <property type="component" value="Unassembled WGS sequence"/>
</dbReference>
<name>A0AA40EJC6_9PEZI</name>
<sequence>MALTYLSHSSVREDVENTPEMKMLIVFPGPLLGHDAPSTHPATNAIACTAGNTALHRLPTPEQIHRRRETAEQVPAPEPYQPLSAFDPLPSPPDRPRQRQRHHQRKRLSRRQPASHQRSGAVRRPLSISRLPVGRETSPRTAPCVCAVHLSVSRPPCACLAGWGRGARRDVTCVRAWLGLVCLVPGPGVVWLAWYLGSCLAPGGGGLWSG</sequence>
<gene>
    <name evidence="2" type="ORF">B0T18DRAFT_208492</name>
</gene>
<organism evidence="2 3">
    <name type="scientific">Schizothecium vesticola</name>
    <dbReference type="NCBI Taxonomy" id="314040"/>
    <lineage>
        <taxon>Eukaryota</taxon>
        <taxon>Fungi</taxon>
        <taxon>Dikarya</taxon>
        <taxon>Ascomycota</taxon>
        <taxon>Pezizomycotina</taxon>
        <taxon>Sordariomycetes</taxon>
        <taxon>Sordariomycetidae</taxon>
        <taxon>Sordariales</taxon>
        <taxon>Schizotheciaceae</taxon>
        <taxon>Schizothecium</taxon>
    </lineage>
</organism>
<evidence type="ECO:0000313" key="3">
    <source>
        <dbReference type="Proteomes" id="UP001172155"/>
    </source>
</evidence>
<dbReference type="EMBL" id="JAUKUD010000006">
    <property type="protein sequence ID" value="KAK0740406.1"/>
    <property type="molecule type" value="Genomic_DNA"/>
</dbReference>
<dbReference type="AlphaFoldDB" id="A0AA40EJC6"/>
<keyword evidence="3" id="KW-1185">Reference proteome</keyword>
<comment type="caution">
    <text evidence="2">The sequence shown here is derived from an EMBL/GenBank/DDBJ whole genome shotgun (WGS) entry which is preliminary data.</text>
</comment>
<evidence type="ECO:0000313" key="2">
    <source>
        <dbReference type="EMBL" id="KAK0740406.1"/>
    </source>
</evidence>
<feature type="compositionally biased region" description="Basic residues" evidence="1">
    <location>
        <begin position="98"/>
        <end position="110"/>
    </location>
</feature>